<feature type="compositionally biased region" description="Polar residues" evidence="1">
    <location>
        <begin position="54"/>
        <end position="66"/>
    </location>
</feature>
<gene>
    <name evidence="2" type="primary">HAL5</name>
    <name evidence="2" type="ORF">CM83_100779</name>
</gene>
<reference evidence="2" key="1">
    <citation type="journal article" date="2014" name="PLoS ONE">
        <title>Transcriptome-Based Identification of ABC Transporters in the Western Tarnished Plant Bug Lygus hesperus.</title>
        <authorList>
            <person name="Hull J.J."/>
            <person name="Chaney K."/>
            <person name="Geib S.M."/>
            <person name="Fabrick J.A."/>
            <person name="Brent C.S."/>
            <person name="Walsh D."/>
            <person name="Lavine L.C."/>
        </authorList>
    </citation>
    <scope>NUCLEOTIDE SEQUENCE</scope>
</reference>
<proteinExistence type="predicted"/>
<name>A0A0A9YNW3_LYGHE</name>
<keyword evidence="2" id="KW-0418">Kinase</keyword>
<accession>A0A0A9YNW3</accession>
<evidence type="ECO:0000313" key="2">
    <source>
        <dbReference type="EMBL" id="JAG33321.1"/>
    </source>
</evidence>
<sequence>MEHQNRRRRDTGGSKPSKTSASTDIMIPSMATAEHKFNRSTNSTKVAGGLPLSRISSGTATRITSGSGLGREMTAQSLLRDRSLSSSRRVSLQAAELAKLQASVDSKRGLKDKLMRIVNEIANIGDLVR</sequence>
<dbReference type="GO" id="GO:0016301">
    <property type="term" value="F:kinase activity"/>
    <property type="evidence" value="ECO:0007669"/>
    <property type="project" value="UniProtKB-KW"/>
</dbReference>
<protein>
    <submittedName>
        <fullName evidence="2">Serine/threonine-protein kinase HAL5</fullName>
    </submittedName>
</protein>
<keyword evidence="2" id="KW-0808">Transferase</keyword>
<organism evidence="2">
    <name type="scientific">Lygus hesperus</name>
    <name type="common">Western plant bug</name>
    <dbReference type="NCBI Taxonomy" id="30085"/>
    <lineage>
        <taxon>Eukaryota</taxon>
        <taxon>Metazoa</taxon>
        <taxon>Ecdysozoa</taxon>
        <taxon>Arthropoda</taxon>
        <taxon>Hexapoda</taxon>
        <taxon>Insecta</taxon>
        <taxon>Pterygota</taxon>
        <taxon>Neoptera</taxon>
        <taxon>Paraneoptera</taxon>
        <taxon>Hemiptera</taxon>
        <taxon>Heteroptera</taxon>
        <taxon>Panheteroptera</taxon>
        <taxon>Cimicomorpha</taxon>
        <taxon>Miridae</taxon>
        <taxon>Mirini</taxon>
        <taxon>Lygus</taxon>
    </lineage>
</organism>
<dbReference type="AlphaFoldDB" id="A0A0A9YNW3"/>
<feature type="region of interest" description="Disordered" evidence="1">
    <location>
        <begin position="1"/>
        <end position="69"/>
    </location>
</feature>
<feature type="compositionally biased region" description="Polar residues" evidence="1">
    <location>
        <begin position="14"/>
        <end position="23"/>
    </location>
</feature>
<reference evidence="2" key="2">
    <citation type="submission" date="2014-07" db="EMBL/GenBank/DDBJ databases">
        <authorList>
            <person name="Hull J."/>
        </authorList>
    </citation>
    <scope>NUCLEOTIDE SEQUENCE</scope>
</reference>
<evidence type="ECO:0000256" key="1">
    <source>
        <dbReference type="SAM" id="MobiDB-lite"/>
    </source>
</evidence>
<dbReference type="EMBL" id="GBHO01010283">
    <property type="protein sequence ID" value="JAG33321.1"/>
    <property type="molecule type" value="Transcribed_RNA"/>
</dbReference>